<reference evidence="1 2" key="1">
    <citation type="submission" date="2016-10" db="EMBL/GenBank/DDBJ databases">
        <authorList>
            <person name="Varghese N."/>
        </authorList>
    </citation>
    <scope>NUCLEOTIDE SEQUENCE [LARGE SCALE GENOMIC DNA]</scope>
    <source>
        <strain evidence="1 2">KB11</strain>
    </source>
</reference>
<dbReference type="EMBL" id="CP017803">
    <property type="protein sequence ID" value="ATZ60073.1"/>
    <property type="molecule type" value="Genomic_DNA"/>
</dbReference>
<accession>A0A2H4U7K8</accession>
<name>A0A2H4U7K8_METSM</name>
<dbReference type="AlphaFoldDB" id="A0A2H4U7K8"/>
<dbReference type="RefSeq" id="WP_157806902.1">
    <property type="nucleotide sequence ID" value="NZ_CP017803.1"/>
</dbReference>
<evidence type="ECO:0000313" key="2">
    <source>
        <dbReference type="Proteomes" id="UP000232133"/>
    </source>
</evidence>
<dbReference type="Proteomes" id="UP000232133">
    <property type="component" value="Chromosome"/>
</dbReference>
<gene>
    <name evidence="1" type="ORF">BK798_06395</name>
</gene>
<sequence>MFTKSNPKNMFRDDYLELISLKVIEPKENNFYLTNLDETFKHEISSESATHIEKGIKDLIGAGLISFKSYEDKLLLKRVIYNLNRNKCEYCGKGFKPKNNAEKYCSKNCRKFAKREQNEKSKQKQRKNLNYYEKQLGSSNLGPKAKKNKKMEAISVHNEFNRIFNSKDVNP</sequence>
<evidence type="ECO:0000313" key="1">
    <source>
        <dbReference type="EMBL" id="ATZ60073.1"/>
    </source>
</evidence>
<organism evidence="1 2">
    <name type="scientific">Methanobrevibacter smithii</name>
    <dbReference type="NCBI Taxonomy" id="2173"/>
    <lineage>
        <taxon>Archaea</taxon>
        <taxon>Methanobacteriati</taxon>
        <taxon>Methanobacteriota</taxon>
        <taxon>Methanomada group</taxon>
        <taxon>Methanobacteria</taxon>
        <taxon>Methanobacteriales</taxon>
        <taxon>Methanobacteriaceae</taxon>
        <taxon>Methanobrevibacter</taxon>
    </lineage>
</organism>
<dbReference type="GeneID" id="35118992"/>
<protein>
    <submittedName>
        <fullName evidence="1">Uncharacterized protein</fullName>
    </submittedName>
</protein>
<proteinExistence type="predicted"/>